<dbReference type="OrthoDB" id="9808398at2"/>
<evidence type="ECO:0000313" key="4">
    <source>
        <dbReference type="Proteomes" id="UP000005012"/>
    </source>
</evidence>
<dbReference type="Gene3D" id="3.40.50.1820">
    <property type="entry name" value="alpha/beta hydrolase"/>
    <property type="match status" value="1"/>
</dbReference>
<sequence length="260" mass="29262">MTNLLNHTIHKPEAPVSSTPVVLIHGLFGDLNNLGVLARDLQKYFVTIQIDVRNHGDSFRATTMEYRQMAQDVMTLLQSLGYENAILIGHSMGGKIAMAATEIAPHFVEKVVAIDMAPVAYQVRRHDTIIAALEAVTHAGVKSRQDATVVMREYLDEESVIQFLLKSFRQGEWKFNLPAIKENYESIIGWETVPAWDKPVLLIPGGNSPYVQAEYREEIAAQFPNAKAWVVADAGHWVHAEKPDHVLRAIHRFLDLPEYQ</sequence>
<gene>
    <name evidence="3" type="ordered locus">S70_17095</name>
</gene>
<organism evidence="3 4">
    <name type="scientific">Providencia stuartii (strain MRSN 2154)</name>
    <dbReference type="NCBI Taxonomy" id="1157951"/>
    <lineage>
        <taxon>Bacteria</taxon>
        <taxon>Pseudomonadati</taxon>
        <taxon>Pseudomonadota</taxon>
        <taxon>Gammaproteobacteria</taxon>
        <taxon>Enterobacterales</taxon>
        <taxon>Morganellaceae</taxon>
        <taxon>Providencia</taxon>
    </lineage>
</organism>
<dbReference type="SUPFAM" id="SSF53474">
    <property type="entry name" value="alpha/beta-Hydrolases"/>
    <property type="match status" value="1"/>
</dbReference>
<dbReference type="InterPro" id="IPR000073">
    <property type="entry name" value="AB_hydrolase_1"/>
</dbReference>
<dbReference type="NCBIfam" id="NF007954">
    <property type="entry name" value="PRK10673.1"/>
    <property type="match status" value="1"/>
</dbReference>
<dbReference type="HOGENOM" id="CLU_020336_53_1_6"/>
<reference evidence="4" key="2">
    <citation type="submission" date="2012-04" db="EMBL/GenBank/DDBJ databases">
        <title>Complete genome sequence of Providencia stuartii clinical isolate MRSN 2154.</title>
        <authorList>
            <person name="Clifford R.J."/>
            <person name="Hang J."/>
            <person name="Riley M.C."/>
            <person name="Onmus-Leone F."/>
            <person name="Kuschner R.A."/>
            <person name="Lesho E.P."/>
            <person name="Waterman P.E."/>
        </authorList>
    </citation>
    <scope>NUCLEOTIDE SEQUENCE [LARGE SCALE GENOMIC DNA]</scope>
    <source>
        <strain evidence="4">MRSN 2154</strain>
    </source>
</reference>
<evidence type="ECO:0000259" key="2">
    <source>
        <dbReference type="Pfam" id="PF12697"/>
    </source>
</evidence>
<dbReference type="KEGG" id="psi:S70_17095"/>
<evidence type="ECO:0000256" key="1">
    <source>
        <dbReference type="ARBA" id="ARBA00022801"/>
    </source>
</evidence>
<dbReference type="GeneID" id="93520038"/>
<feature type="domain" description="AB hydrolase-1" evidence="2">
    <location>
        <begin position="21"/>
        <end position="245"/>
    </location>
</feature>
<dbReference type="PANTHER" id="PTHR46118">
    <property type="entry name" value="PROTEIN ABHD11"/>
    <property type="match status" value="1"/>
</dbReference>
<evidence type="ECO:0000313" key="3">
    <source>
        <dbReference type="EMBL" id="AFH95231.1"/>
    </source>
</evidence>
<name>A0A140NQP9_PROSM</name>
<dbReference type="Pfam" id="PF12697">
    <property type="entry name" value="Abhydrolase_6"/>
    <property type="match status" value="1"/>
</dbReference>
<dbReference type="PATRIC" id="fig|1157951.4.peg.3429"/>
<dbReference type="InterPro" id="IPR029058">
    <property type="entry name" value="AB_hydrolase_fold"/>
</dbReference>
<protein>
    <recommendedName>
        <fullName evidence="2">AB hydrolase-1 domain-containing protein</fullName>
    </recommendedName>
</protein>
<dbReference type="GO" id="GO:0016787">
    <property type="term" value="F:hydrolase activity"/>
    <property type="evidence" value="ECO:0007669"/>
    <property type="project" value="UniProtKB-KW"/>
</dbReference>
<dbReference type="PANTHER" id="PTHR46118:SF4">
    <property type="entry name" value="PROTEIN ABHD11"/>
    <property type="match status" value="1"/>
</dbReference>
<keyword evidence="1" id="KW-0378">Hydrolase</keyword>
<dbReference type="EMBL" id="CP003488">
    <property type="protein sequence ID" value="AFH95231.1"/>
    <property type="molecule type" value="Genomic_DNA"/>
</dbReference>
<dbReference type="Proteomes" id="UP000005012">
    <property type="component" value="Chromosome"/>
</dbReference>
<proteinExistence type="predicted"/>
<accession>A0A140NQP9</accession>
<dbReference type="RefSeq" id="WP_014657927.1">
    <property type="nucleotide sequence ID" value="NC_017731.1"/>
</dbReference>
<dbReference type="AlphaFoldDB" id="A0A140NQP9"/>
<reference evidence="3 4" key="1">
    <citation type="journal article" date="2012" name="J. Bacteriol.">
        <title>Complete Genome Sequence of Providencia stuartii Clinical Isolate MRSN 2154.</title>
        <authorList>
            <person name="Clifford R.J."/>
            <person name="Hang J."/>
            <person name="Riley M.C."/>
            <person name="Onmus-Leone F."/>
            <person name="Kuschner R.A."/>
            <person name="Lesho E.P."/>
            <person name="Waterman P.E."/>
        </authorList>
    </citation>
    <scope>NUCLEOTIDE SEQUENCE [LARGE SCALE GENOMIC DNA]</scope>
    <source>
        <strain evidence="3 4">MRSN 2154</strain>
    </source>
</reference>